<dbReference type="PROSITE" id="PS50887">
    <property type="entry name" value="GGDEF"/>
    <property type="match status" value="1"/>
</dbReference>
<protein>
    <submittedName>
        <fullName evidence="2">GGDEF domain-containing protein</fullName>
    </submittedName>
</protein>
<dbReference type="InterPro" id="IPR029787">
    <property type="entry name" value="Nucleotide_cyclase"/>
</dbReference>
<dbReference type="InterPro" id="IPR043128">
    <property type="entry name" value="Rev_trsase/Diguanyl_cyclase"/>
</dbReference>
<dbReference type="Pfam" id="PF00990">
    <property type="entry name" value="GGDEF"/>
    <property type="match status" value="1"/>
</dbReference>
<dbReference type="RefSeq" id="WP_353864549.1">
    <property type="nucleotide sequence ID" value="NZ_CP088295.1"/>
</dbReference>
<sequence>MPNRRAWESQVPQAIEEAERSGAPLGVALLDLNAFKAVNDTLGHDAGDRVLREVAAAWRGQLRDSDLLARLGGDEFAVLLPDCGEGDLTELARRLRTALRYDPGCSVGAVTWHPGENAEDLVRRADEALYRDKLASRDAS</sequence>
<dbReference type="SMART" id="SM00267">
    <property type="entry name" value="GGDEF"/>
    <property type="match status" value="1"/>
</dbReference>
<reference evidence="3" key="1">
    <citation type="submission" date="2021-11" db="EMBL/GenBank/DDBJ databases">
        <title>Cultivation dependent microbiological survey of springs from the worlds oldest radium mine currently devoted to the extraction of radon-saturated water.</title>
        <authorList>
            <person name="Kapinusova G."/>
            <person name="Smrhova T."/>
            <person name="Strejcek M."/>
            <person name="Suman J."/>
            <person name="Jani K."/>
            <person name="Pajer P."/>
            <person name="Uhlik O."/>
        </authorList>
    </citation>
    <scope>NUCLEOTIDE SEQUENCE [LARGE SCALE GENOMIC DNA]</scope>
    <source>
        <strain evidence="3">J379</strain>
    </source>
</reference>
<feature type="domain" description="GGDEF" evidence="1">
    <location>
        <begin position="23"/>
        <end position="140"/>
    </location>
</feature>
<dbReference type="InterPro" id="IPR000160">
    <property type="entry name" value="GGDEF_dom"/>
</dbReference>
<dbReference type="PANTHER" id="PTHR45138">
    <property type="entry name" value="REGULATORY COMPONENTS OF SENSORY TRANSDUCTION SYSTEM"/>
    <property type="match status" value="1"/>
</dbReference>
<dbReference type="CDD" id="cd01949">
    <property type="entry name" value="GGDEF"/>
    <property type="match status" value="1"/>
</dbReference>
<accession>A0ABY5PHV1</accession>
<organism evidence="2 3">
    <name type="scientific">Svornostia abyssi</name>
    <dbReference type="NCBI Taxonomy" id="2898438"/>
    <lineage>
        <taxon>Bacteria</taxon>
        <taxon>Bacillati</taxon>
        <taxon>Actinomycetota</taxon>
        <taxon>Thermoleophilia</taxon>
        <taxon>Solirubrobacterales</taxon>
        <taxon>Baekduiaceae</taxon>
        <taxon>Svornostia</taxon>
    </lineage>
</organism>
<keyword evidence="3" id="KW-1185">Reference proteome</keyword>
<dbReference type="SUPFAM" id="SSF55073">
    <property type="entry name" value="Nucleotide cyclase"/>
    <property type="match status" value="1"/>
</dbReference>
<dbReference type="Gene3D" id="3.30.70.270">
    <property type="match status" value="1"/>
</dbReference>
<gene>
    <name evidence="2" type="ORF">LRS13_00565</name>
</gene>
<proteinExistence type="predicted"/>
<dbReference type="Proteomes" id="UP001058860">
    <property type="component" value="Chromosome"/>
</dbReference>
<dbReference type="NCBIfam" id="TIGR00254">
    <property type="entry name" value="GGDEF"/>
    <property type="match status" value="1"/>
</dbReference>
<name>A0ABY5PHV1_9ACTN</name>
<evidence type="ECO:0000313" key="2">
    <source>
        <dbReference type="EMBL" id="UUY04055.1"/>
    </source>
</evidence>
<dbReference type="InterPro" id="IPR050469">
    <property type="entry name" value="Diguanylate_Cyclase"/>
</dbReference>
<dbReference type="EMBL" id="CP088295">
    <property type="protein sequence ID" value="UUY04055.1"/>
    <property type="molecule type" value="Genomic_DNA"/>
</dbReference>
<dbReference type="PANTHER" id="PTHR45138:SF9">
    <property type="entry name" value="DIGUANYLATE CYCLASE DGCM-RELATED"/>
    <property type="match status" value="1"/>
</dbReference>
<evidence type="ECO:0000313" key="3">
    <source>
        <dbReference type="Proteomes" id="UP001058860"/>
    </source>
</evidence>
<evidence type="ECO:0000259" key="1">
    <source>
        <dbReference type="PROSITE" id="PS50887"/>
    </source>
</evidence>